<dbReference type="InterPro" id="IPR019600">
    <property type="entry name" value="Hemin_uptake_protein_HemP"/>
</dbReference>
<name>A0AAW5R3Z1_9HYPH</name>
<dbReference type="EMBL" id="JALIDZ010000008">
    <property type="protein sequence ID" value="MCT8973583.1"/>
    <property type="molecule type" value="Genomic_DNA"/>
</dbReference>
<dbReference type="RefSeq" id="WP_261617167.1">
    <property type="nucleotide sequence ID" value="NZ_JALIDZ010000008.1"/>
</dbReference>
<gene>
    <name evidence="2" type="ORF">MUB46_17105</name>
</gene>
<accession>A0AAW5R3Z1</accession>
<evidence type="ECO:0000256" key="1">
    <source>
        <dbReference type="SAM" id="MobiDB-lite"/>
    </source>
</evidence>
<evidence type="ECO:0000313" key="2">
    <source>
        <dbReference type="EMBL" id="MCT8973583.1"/>
    </source>
</evidence>
<dbReference type="Gene3D" id="2.10.70.10">
    <property type="entry name" value="Complement Module, domain 1"/>
    <property type="match status" value="1"/>
</dbReference>
<proteinExistence type="predicted"/>
<feature type="region of interest" description="Disordered" evidence="1">
    <location>
        <begin position="1"/>
        <end position="29"/>
    </location>
</feature>
<protein>
    <submittedName>
        <fullName evidence="2">Hemin uptake protein HemP</fullName>
    </submittedName>
</protein>
<organism evidence="2 3">
    <name type="scientific">Microbaculum marinisediminis</name>
    <dbReference type="NCBI Taxonomy" id="2931392"/>
    <lineage>
        <taxon>Bacteria</taxon>
        <taxon>Pseudomonadati</taxon>
        <taxon>Pseudomonadota</taxon>
        <taxon>Alphaproteobacteria</taxon>
        <taxon>Hyphomicrobiales</taxon>
        <taxon>Tepidamorphaceae</taxon>
        <taxon>Microbaculum</taxon>
    </lineage>
</organism>
<reference evidence="2 3" key="1">
    <citation type="submission" date="2022-04" db="EMBL/GenBank/DDBJ databases">
        <authorList>
            <person name="Ye Y.-Q."/>
            <person name="Du Z.-J."/>
        </authorList>
    </citation>
    <scope>NUCLEOTIDE SEQUENCE [LARGE SCALE GENOMIC DNA]</scope>
    <source>
        <strain evidence="2 3">A6E488</strain>
    </source>
</reference>
<sequence>MHTGRRSPSPTAAPADTASQPEDSVESSDLFKGRRELIIRHNQERYVLRITRQGKLILNK</sequence>
<dbReference type="AlphaFoldDB" id="A0AAW5R3Z1"/>
<dbReference type="Pfam" id="PF10636">
    <property type="entry name" value="hemP"/>
    <property type="match status" value="1"/>
</dbReference>
<evidence type="ECO:0000313" key="3">
    <source>
        <dbReference type="Proteomes" id="UP001320898"/>
    </source>
</evidence>
<dbReference type="Proteomes" id="UP001320898">
    <property type="component" value="Unassembled WGS sequence"/>
</dbReference>
<comment type="caution">
    <text evidence="2">The sequence shown here is derived from an EMBL/GenBank/DDBJ whole genome shotgun (WGS) entry which is preliminary data.</text>
</comment>
<feature type="compositionally biased region" description="Low complexity" evidence="1">
    <location>
        <begin position="7"/>
        <end position="21"/>
    </location>
</feature>
<keyword evidence="3" id="KW-1185">Reference proteome</keyword>